<evidence type="ECO:0000256" key="5">
    <source>
        <dbReference type="ARBA" id="ARBA00022692"/>
    </source>
</evidence>
<keyword evidence="7 10" id="KW-0256">Endoplasmic reticulum</keyword>
<comment type="similarity">
    <text evidence="4 10">Belongs to the OST1 family.</text>
</comment>
<dbReference type="AlphaFoldDB" id="A0A6A6TIC7"/>
<feature type="signal peptide" evidence="10">
    <location>
        <begin position="1"/>
        <end position="20"/>
    </location>
</feature>
<keyword evidence="5 10" id="KW-0812">Transmembrane</keyword>
<proteinExistence type="inferred from homology"/>
<evidence type="ECO:0000256" key="3">
    <source>
        <dbReference type="ARBA" id="ARBA00004922"/>
    </source>
</evidence>
<evidence type="ECO:0000256" key="8">
    <source>
        <dbReference type="ARBA" id="ARBA00022989"/>
    </source>
</evidence>
<dbReference type="PANTHER" id="PTHR21049:SF0">
    <property type="entry name" value="DOLICHYL-DIPHOSPHOOLIGOSACCHARIDE--PROTEIN GLYCOSYLTRANSFERASE SUBUNIT 1"/>
    <property type="match status" value="1"/>
</dbReference>
<evidence type="ECO:0000256" key="6">
    <source>
        <dbReference type="ARBA" id="ARBA00022729"/>
    </source>
</evidence>
<keyword evidence="6 10" id="KW-0732">Signal</keyword>
<keyword evidence="8 10" id="KW-1133">Transmembrane helix</keyword>
<sequence length="496" mass="55522">MRSISFFTSCIAALSSLAAAELNLSQPLLSKQLLASTFKPPQVFKNANLVRTTNLDKGYPRETINVIIENIDSKPQSEYYLPFESSLLSRVGGLEVKDKKAASKDSFKVEVVGYDAESSTEFYLIHLPEPLEPKGQQTLSITYSVLSALSPVPAQISQSDEQYLQYTFSAYTPSAYNTDKQKTKVKLPSSDVPDYTKLPAELNAEKKADPQKQGSTFTYGPFDNIPSGAEELVSVRYEFTKPLTHASVLERDIEVSHWGGNIAFEERYWLQNLGAQLKNHFSRVEWQKSSYMNPASSALKELRVPLQAGALNPYFTDDIGNVSTSRFRPGKKEALLELKPRYPIFGGWKYSFRVGWDADLSNYLRKLSTGESYVLNVPFLEGPRQPEGIEYSRVNLRVILPEGATNVRFQTSVPLVDSTTSLHKTFLDTLGRTTLSLTAINLVDEFRDRELIVTYDYPWTAGFRKPIVITLGMFAVFAATWVVGSLDTSIGKKKTV</sequence>
<evidence type="ECO:0000256" key="4">
    <source>
        <dbReference type="ARBA" id="ARBA00008905"/>
    </source>
</evidence>
<dbReference type="GO" id="GO:0018279">
    <property type="term" value="P:protein N-linked glycosylation via asparagine"/>
    <property type="evidence" value="ECO:0007669"/>
    <property type="project" value="TreeGrafter"/>
</dbReference>
<reference evidence="11" key="1">
    <citation type="journal article" date="2020" name="Stud. Mycol.">
        <title>101 Dothideomycetes genomes: a test case for predicting lifestyles and emergence of pathogens.</title>
        <authorList>
            <person name="Haridas S."/>
            <person name="Albert R."/>
            <person name="Binder M."/>
            <person name="Bloem J."/>
            <person name="Labutti K."/>
            <person name="Salamov A."/>
            <person name="Andreopoulos B."/>
            <person name="Baker S."/>
            <person name="Barry K."/>
            <person name="Bills G."/>
            <person name="Bluhm B."/>
            <person name="Cannon C."/>
            <person name="Castanera R."/>
            <person name="Culley D."/>
            <person name="Daum C."/>
            <person name="Ezra D."/>
            <person name="Gonzalez J."/>
            <person name="Henrissat B."/>
            <person name="Kuo A."/>
            <person name="Liang C."/>
            <person name="Lipzen A."/>
            <person name="Lutzoni F."/>
            <person name="Magnuson J."/>
            <person name="Mondo S."/>
            <person name="Nolan M."/>
            <person name="Ohm R."/>
            <person name="Pangilinan J."/>
            <person name="Park H.-J."/>
            <person name="Ramirez L."/>
            <person name="Alfaro M."/>
            <person name="Sun H."/>
            <person name="Tritt A."/>
            <person name="Yoshinaga Y."/>
            <person name="Zwiers L.-H."/>
            <person name="Turgeon B."/>
            <person name="Goodwin S."/>
            <person name="Spatafora J."/>
            <person name="Crous P."/>
            <person name="Grigoriev I."/>
        </authorList>
    </citation>
    <scope>NUCLEOTIDE SEQUENCE</scope>
    <source>
        <strain evidence="11">CBS 122681</strain>
    </source>
</reference>
<evidence type="ECO:0000256" key="2">
    <source>
        <dbReference type="ARBA" id="ARBA00004115"/>
    </source>
</evidence>
<evidence type="ECO:0000256" key="9">
    <source>
        <dbReference type="ARBA" id="ARBA00023136"/>
    </source>
</evidence>
<dbReference type="EMBL" id="MU004306">
    <property type="protein sequence ID" value="KAF2659482.1"/>
    <property type="molecule type" value="Genomic_DNA"/>
</dbReference>
<accession>A0A6A6TIC7</accession>
<comment type="subunit">
    <text evidence="10">Component of the oligosaccharyltransferase (OST) complex.</text>
</comment>
<evidence type="ECO:0000256" key="1">
    <source>
        <dbReference type="ARBA" id="ARBA00002791"/>
    </source>
</evidence>
<protein>
    <recommendedName>
        <fullName evidence="10">Dolichyl-diphosphooligosaccharide--protein glycosyltransferase subunit 1</fullName>
    </recommendedName>
</protein>
<dbReference type="Pfam" id="PF04597">
    <property type="entry name" value="Ribophorin_I"/>
    <property type="match status" value="1"/>
</dbReference>
<feature type="transmembrane region" description="Helical" evidence="10">
    <location>
        <begin position="467"/>
        <end position="486"/>
    </location>
</feature>
<evidence type="ECO:0000256" key="7">
    <source>
        <dbReference type="ARBA" id="ARBA00022824"/>
    </source>
</evidence>
<dbReference type="Proteomes" id="UP000799324">
    <property type="component" value="Unassembled WGS sequence"/>
</dbReference>
<dbReference type="UniPathway" id="UPA00378"/>
<keyword evidence="12" id="KW-1185">Reference proteome</keyword>
<gene>
    <name evidence="11" type="ORF">K491DRAFT_702135</name>
</gene>
<evidence type="ECO:0000313" key="12">
    <source>
        <dbReference type="Proteomes" id="UP000799324"/>
    </source>
</evidence>
<keyword evidence="9 10" id="KW-0472">Membrane</keyword>
<name>A0A6A6TIC7_9PLEO</name>
<comment type="function">
    <text evidence="1 10">Subunit of the oligosaccharyl transferase (OST) complex that catalyzes the initial transfer of a defined glycan (Glc(3)Man(9)GlcNAc(2) in eukaryotes) from the lipid carrier dolichol-pyrophosphate to an asparagine residue within an Asn-X-Ser/Thr consensus motif in nascent polypeptide chains, the first step in protein N-glycosylation. N-glycosylation occurs cotranslationally and the complex associates with the Sec61 complex at the channel-forming translocon complex that mediates protein translocation across the endoplasmic reticulum (ER). All subunits are required for a maximal enzyme activity.</text>
</comment>
<evidence type="ECO:0000313" key="11">
    <source>
        <dbReference type="EMBL" id="KAF2659482.1"/>
    </source>
</evidence>
<comment type="subcellular location">
    <subcellularLocation>
        <location evidence="2 10">Endoplasmic reticulum membrane</location>
        <topology evidence="2 10">Single-pass type I membrane protein</topology>
    </subcellularLocation>
</comment>
<comment type="pathway">
    <text evidence="3 10">Protein modification; protein glycosylation.</text>
</comment>
<feature type="chain" id="PRO_5025708279" description="Dolichyl-diphosphooligosaccharide--protein glycosyltransferase subunit 1" evidence="10">
    <location>
        <begin position="21"/>
        <end position="496"/>
    </location>
</feature>
<dbReference type="InterPro" id="IPR007676">
    <property type="entry name" value="Ribophorin_I"/>
</dbReference>
<dbReference type="PANTHER" id="PTHR21049">
    <property type="entry name" value="RIBOPHORIN I"/>
    <property type="match status" value="1"/>
</dbReference>
<organism evidence="11 12">
    <name type="scientific">Lophiostoma macrostomum CBS 122681</name>
    <dbReference type="NCBI Taxonomy" id="1314788"/>
    <lineage>
        <taxon>Eukaryota</taxon>
        <taxon>Fungi</taxon>
        <taxon>Dikarya</taxon>
        <taxon>Ascomycota</taxon>
        <taxon>Pezizomycotina</taxon>
        <taxon>Dothideomycetes</taxon>
        <taxon>Pleosporomycetidae</taxon>
        <taxon>Pleosporales</taxon>
        <taxon>Lophiostomataceae</taxon>
        <taxon>Lophiostoma</taxon>
    </lineage>
</organism>
<evidence type="ECO:0000256" key="10">
    <source>
        <dbReference type="RuleBase" id="RU361143"/>
    </source>
</evidence>
<dbReference type="GO" id="GO:0008250">
    <property type="term" value="C:oligosaccharyltransferase complex"/>
    <property type="evidence" value="ECO:0007669"/>
    <property type="project" value="UniProtKB-UniRule"/>
</dbReference>
<dbReference type="OrthoDB" id="310030at2759"/>